<name>A0ACB8S6S8_9AGAM</name>
<keyword evidence="2" id="KW-1185">Reference proteome</keyword>
<reference evidence="1" key="2">
    <citation type="journal article" date="2022" name="New Phytol.">
        <title>Evolutionary transition to the ectomycorrhizal habit in the genomes of a hyperdiverse lineage of mushroom-forming fungi.</title>
        <authorList>
            <person name="Looney B."/>
            <person name="Miyauchi S."/>
            <person name="Morin E."/>
            <person name="Drula E."/>
            <person name="Courty P.E."/>
            <person name="Kohler A."/>
            <person name="Kuo A."/>
            <person name="LaButti K."/>
            <person name="Pangilinan J."/>
            <person name="Lipzen A."/>
            <person name="Riley R."/>
            <person name="Andreopoulos W."/>
            <person name="He G."/>
            <person name="Johnson J."/>
            <person name="Nolan M."/>
            <person name="Tritt A."/>
            <person name="Barry K.W."/>
            <person name="Grigoriev I.V."/>
            <person name="Nagy L.G."/>
            <person name="Hibbett D."/>
            <person name="Henrissat B."/>
            <person name="Matheny P.B."/>
            <person name="Labbe J."/>
            <person name="Martin F.M."/>
        </authorList>
    </citation>
    <scope>NUCLEOTIDE SEQUENCE</scope>
    <source>
        <strain evidence="1">FP105234-sp</strain>
    </source>
</reference>
<organism evidence="1 2">
    <name type="scientific">Auriscalpium vulgare</name>
    <dbReference type="NCBI Taxonomy" id="40419"/>
    <lineage>
        <taxon>Eukaryota</taxon>
        <taxon>Fungi</taxon>
        <taxon>Dikarya</taxon>
        <taxon>Basidiomycota</taxon>
        <taxon>Agaricomycotina</taxon>
        <taxon>Agaricomycetes</taxon>
        <taxon>Russulales</taxon>
        <taxon>Auriscalpiaceae</taxon>
        <taxon>Auriscalpium</taxon>
    </lineage>
</organism>
<reference evidence="1" key="1">
    <citation type="submission" date="2021-02" db="EMBL/GenBank/DDBJ databases">
        <authorList>
            <consortium name="DOE Joint Genome Institute"/>
            <person name="Ahrendt S."/>
            <person name="Looney B.P."/>
            <person name="Miyauchi S."/>
            <person name="Morin E."/>
            <person name="Drula E."/>
            <person name="Courty P.E."/>
            <person name="Chicoki N."/>
            <person name="Fauchery L."/>
            <person name="Kohler A."/>
            <person name="Kuo A."/>
            <person name="Labutti K."/>
            <person name="Pangilinan J."/>
            <person name="Lipzen A."/>
            <person name="Riley R."/>
            <person name="Andreopoulos W."/>
            <person name="He G."/>
            <person name="Johnson J."/>
            <person name="Barry K.W."/>
            <person name="Grigoriev I.V."/>
            <person name="Nagy L."/>
            <person name="Hibbett D."/>
            <person name="Henrissat B."/>
            <person name="Matheny P.B."/>
            <person name="Labbe J."/>
            <person name="Martin F."/>
        </authorList>
    </citation>
    <scope>NUCLEOTIDE SEQUENCE</scope>
    <source>
        <strain evidence="1">FP105234-sp</strain>
    </source>
</reference>
<protein>
    <submittedName>
        <fullName evidence="1">Uncharacterized protein</fullName>
    </submittedName>
</protein>
<comment type="caution">
    <text evidence="1">The sequence shown here is derived from an EMBL/GenBank/DDBJ whole genome shotgun (WGS) entry which is preliminary data.</text>
</comment>
<sequence>MSNSKICSFCRRPVPHNESPTCHCTSYCPPGDDTWRADGIGPGKMIFDGGVVRYFEDFPGPGVGNAFSLDPGLVVVNEYSASSVPAWDGASMGGSAHSASPNNVHWMQRSDHDMDMCYDIPSMIAIRTSHQAGSRAHRDRLTYACDECNANFMRRASFDRHRRSCMANVSMGLEMTRQRAGQGTSLRCTPTAGFYRVAEGWE</sequence>
<accession>A0ACB8S6S8</accession>
<dbReference type="Proteomes" id="UP000814033">
    <property type="component" value="Unassembled WGS sequence"/>
</dbReference>
<evidence type="ECO:0000313" key="2">
    <source>
        <dbReference type="Proteomes" id="UP000814033"/>
    </source>
</evidence>
<gene>
    <name evidence="1" type="ORF">FA95DRAFT_66689</name>
</gene>
<proteinExistence type="predicted"/>
<evidence type="ECO:0000313" key="1">
    <source>
        <dbReference type="EMBL" id="KAI0052183.1"/>
    </source>
</evidence>
<dbReference type="EMBL" id="MU275847">
    <property type="protein sequence ID" value="KAI0052183.1"/>
    <property type="molecule type" value="Genomic_DNA"/>
</dbReference>